<evidence type="ECO:0000313" key="3">
    <source>
        <dbReference type="EMBL" id="TKK66336.1"/>
    </source>
</evidence>
<name>A0A4U3KYU4_9BACT</name>
<evidence type="ECO:0000256" key="1">
    <source>
        <dbReference type="SAM" id="Phobius"/>
    </source>
</evidence>
<feature type="transmembrane region" description="Helical" evidence="1">
    <location>
        <begin position="227"/>
        <end position="248"/>
    </location>
</feature>
<comment type="caution">
    <text evidence="3">The sequence shown here is derived from an EMBL/GenBank/DDBJ whole genome shotgun (WGS) entry which is preliminary data.</text>
</comment>
<dbReference type="RefSeq" id="WP_137263068.1">
    <property type="nucleotide sequence ID" value="NZ_SZQL01000015.1"/>
</dbReference>
<dbReference type="Pfam" id="PF07863">
    <property type="entry name" value="CtnDOT_TraJ"/>
    <property type="match status" value="1"/>
</dbReference>
<gene>
    <name evidence="3" type="primary">traJ</name>
    <name evidence="3" type="ORF">FC093_17285</name>
</gene>
<dbReference type="NCBIfam" id="TIGR03782">
    <property type="entry name" value="Bac_Flav_CT_J"/>
    <property type="match status" value="1"/>
</dbReference>
<protein>
    <submittedName>
        <fullName evidence="3">Conjugative transposon protein TraJ</fullName>
    </submittedName>
</protein>
<feature type="domain" description="Conjugative transposon TraJ C-terminal" evidence="2">
    <location>
        <begin position="33"/>
        <end position="392"/>
    </location>
</feature>
<evidence type="ECO:0000313" key="4">
    <source>
        <dbReference type="Proteomes" id="UP000305848"/>
    </source>
</evidence>
<sequence length="420" mass="46062">MKHNVKIALWAVTGIVLPILSQAQDDSGGLTDELYSLHGVLDGLYNQMIPLCSQLIGVGQLIAGFAALWYIAARIWRHLASAEPIDFYPLFRPFAIGFAIMVFPSVIDMINGVMQPTVVATSAMVTNSDEAVAFLLKQKEEAVKQSYLYQMYVGESGEGDRDKWYEYTHPGKDVSDEGTFESIGDDIKFAMAKATYNFRNSIKEWMSEILQVLYAAASLCINTIRTFNLIILAILGPLVFGFSVFDGFHHTLRHWLARYINVFLWLPVANIFGSVMGKIQENMLKIDIAQVNTWGETYFSNTDMGYLIFMVIGIIGYFSVPSIANYIMHVGGGGDAIGSKATALTMGAAGGAISGGTSVIANGMNRLNQGEQMLMNSSGSLRDGYNTPSSGTGMYHHAGRAFGKLQGYMRNKLSGDDKME</sequence>
<feature type="transmembrane region" description="Helical" evidence="1">
    <location>
        <begin position="304"/>
        <end position="320"/>
    </location>
</feature>
<dbReference type="EMBL" id="SZQL01000015">
    <property type="protein sequence ID" value="TKK66336.1"/>
    <property type="molecule type" value="Genomic_DNA"/>
</dbReference>
<dbReference type="OrthoDB" id="1147144at2"/>
<proteinExistence type="predicted"/>
<keyword evidence="4" id="KW-1185">Reference proteome</keyword>
<dbReference type="InterPro" id="IPR012424">
    <property type="entry name" value="Conjugative_transposon_TraJ_C"/>
</dbReference>
<accession>A0A4U3KYU4</accession>
<feature type="transmembrane region" description="Helical" evidence="1">
    <location>
        <begin position="47"/>
        <end position="73"/>
    </location>
</feature>
<keyword evidence="1" id="KW-0472">Membrane</keyword>
<feature type="transmembrane region" description="Helical" evidence="1">
    <location>
        <begin position="94"/>
        <end position="114"/>
    </location>
</feature>
<organism evidence="3 4">
    <name type="scientific">Ilyomonas limi</name>
    <dbReference type="NCBI Taxonomy" id="2575867"/>
    <lineage>
        <taxon>Bacteria</taxon>
        <taxon>Pseudomonadati</taxon>
        <taxon>Bacteroidota</taxon>
        <taxon>Chitinophagia</taxon>
        <taxon>Chitinophagales</taxon>
        <taxon>Chitinophagaceae</taxon>
        <taxon>Ilyomonas</taxon>
    </lineage>
</organism>
<dbReference type="Proteomes" id="UP000305848">
    <property type="component" value="Unassembled WGS sequence"/>
</dbReference>
<reference evidence="3 4" key="1">
    <citation type="submission" date="2019-05" db="EMBL/GenBank/DDBJ databases">
        <title>Panacibacter sp. strain 17mud1-8 Genome sequencing and assembly.</title>
        <authorList>
            <person name="Chhetri G."/>
        </authorList>
    </citation>
    <scope>NUCLEOTIDE SEQUENCE [LARGE SCALE GENOMIC DNA]</scope>
    <source>
        <strain evidence="3 4">17mud1-8</strain>
    </source>
</reference>
<keyword evidence="1" id="KW-1133">Transmembrane helix</keyword>
<feature type="transmembrane region" description="Helical" evidence="1">
    <location>
        <begin position="255"/>
        <end position="275"/>
    </location>
</feature>
<dbReference type="InterPro" id="IPR022393">
    <property type="entry name" value="Conjugative_transposon_TraJ"/>
</dbReference>
<keyword evidence="1" id="KW-0812">Transmembrane</keyword>
<evidence type="ECO:0000259" key="2">
    <source>
        <dbReference type="Pfam" id="PF07863"/>
    </source>
</evidence>
<dbReference type="AlphaFoldDB" id="A0A4U3KYU4"/>